<reference evidence="1 2" key="1">
    <citation type="journal article" date="2022" name="Arch. Microbiol.">
        <title>Paraburkholderia bengalensis sp. nov. isolated from roots of Oryza sativa, IR64.</title>
        <authorList>
            <person name="Nag P."/>
            <person name="Mondal N."/>
            <person name="Sarkar J."/>
            <person name="Das S."/>
        </authorList>
    </citation>
    <scope>NUCLEOTIDE SEQUENCE [LARGE SCALE GENOMIC DNA]</scope>
    <source>
        <strain evidence="1 2">IR64_4_BI</strain>
    </source>
</reference>
<evidence type="ECO:0000313" key="2">
    <source>
        <dbReference type="Proteomes" id="UP001386437"/>
    </source>
</evidence>
<proteinExistence type="predicted"/>
<protein>
    <submittedName>
        <fullName evidence="1">Uncharacterized protein</fullName>
    </submittedName>
</protein>
<organism evidence="1 2">
    <name type="scientific">Paraburkholderia bengalensis</name>
    <dbReference type="NCBI Taxonomy" id="2747562"/>
    <lineage>
        <taxon>Bacteria</taxon>
        <taxon>Pseudomonadati</taxon>
        <taxon>Pseudomonadota</taxon>
        <taxon>Betaproteobacteria</taxon>
        <taxon>Burkholderiales</taxon>
        <taxon>Burkholderiaceae</taxon>
        <taxon>Paraburkholderia</taxon>
    </lineage>
</organism>
<gene>
    <name evidence="1" type="ORF">H3V53_39250</name>
</gene>
<dbReference type="RefSeq" id="WP_336602490.1">
    <property type="nucleotide sequence ID" value="NZ_JACFYJ010000141.1"/>
</dbReference>
<name>A0ABU8J5F8_9BURK</name>
<comment type="caution">
    <text evidence="1">The sequence shown here is derived from an EMBL/GenBank/DDBJ whole genome shotgun (WGS) entry which is preliminary data.</text>
</comment>
<accession>A0ABU8J5F8</accession>
<dbReference type="Proteomes" id="UP001386437">
    <property type="component" value="Unassembled WGS sequence"/>
</dbReference>
<evidence type="ECO:0000313" key="1">
    <source>
        <dbReference type="EMBL" id="MEI6002909.1"/>
    </source>
</evidence>
<sequence>MLDDAARASLRLARLAAHIRKPATLDDIVTNLATVPRAARRTPVGTNPHA</sequence>
<dbReference type="EMBL" id="JACFYJ010000141">
    <property type="protein sequence ID" value="MEI6002909.1"/>
    <property type="molecule type" value="Genomic_DNA"/>
</dbReference>
<keyword evidence="2" id="KW-1185">Reference proteome</keyword>